<dbReference type="InterPro" id="IPR021146">
    <property type="entry name" value="Phage_gp6-like_head-tail"/>
</dbReference>
<proteinExistence type="predicted"/>
<accession>A0A326TZM7</accession>
<keyword evidence="3" id="KW-0804">Transcription</keyword>
<organism evidence="5 6">
    <name type="scientific">Thermosporothrix hazakensis</name>
    <dbReference type="NCBI Taxonomy" id="644383"/>
    <lineage>
        <taxon>Bacteria</taxon>
        <taxon>Bacillati</taxon>
        <taxon>Chloroflexota</taxon>
        <taxon>Ktedonobacteria</taxon>
        <taxon>Ktedonobacterales</taxon>
        <taxon>Thermosporotrichaceae</taxon>
        <taxon>Thermosporothrix</taxon>
    </lineage>
</organism>
<dbReference type="Gene3D" id="1.10.10.60">
    <property type="entry name" value="Homeodomain-like"/>
    <property type="match status" value="1"/>
</dbReference>
<dbReference type="GO" id="GO:0003700">
    <property type="term" value="F:DNA-binding transcription factor activity"/>
    <property type="evidence" value="ECO:0007669"/>
    <property type="project" value="InterPro"/>
</dbReference>
<dbReference type="PROSITE" id="PS01124">
    <property type="entry name" value="HTH_ARAC_FAMILY_2"/>
    <property type="match status" value="1"/>
</dbReference>
<name>A0A326TZM7_THEHA</name>
<dbReference type="PANTHER" id="PTHR43280">
    <property type="entry name" value="ARAC-FAMILY TRANSCRIPTIONAL REGULATOR"/>
    <property type="match status" value="1"/>
</dbReference>
<dbReference type="SMART" id="SM00342">
    <property type="entry name" value="HTH_ARAC"/>
    <property type="match status" value="1"/>
</dbReference>
<evidence type="ECO:0000256" key="1">
    <source>
        <dbReference type="ARBA" id="ARBA00023015"/>
    </source>
</evidence>
<dbReference type="CDD" id="cd08054">
    <property type="entry name" value="gp6"/>
    <property type="match status" value="1"/>
</dbReference>
<dbReference type="SUPFAM" id="SSF46689">
    <property type="entry name" value="Homeodomain-like"/>
    <property type="match status" value="1"/>
</dbReference>
<keyword evidence="1" id="KW-0805">Transcription regulation</keyword>
<comment type="caution">
    <text evidence="5">The sequence shown here is derived from an EMBL/GenBank/DDBJ whole genome shotgun (WGS) entry which is preliminary data.</text>
</comment>
<dbReference type="Pfam" id="PF05135">
    <property type="entry name" value="Phage_connect_1"/>
    <property type="match status" value="1"/>
</dbReference>
<evidence type="ECO:0000313" key="5">
    <source>
        <dbReference type="EMBL" id="PZW18058.1"/>
    </source>
</evidence>
<dbReference type="Proteomes" id="UP000248806">
    <property type="component" value="Unassembled WGS sequence"/>
</dbReference>
<dbReference type="EMBL" id="QKUF01000063">
    <property type="protein sequence ID" value="PZW18058.1"/>
    <property type="molecule type" value="Genomic_DNA"/>
</dbReference>
<evidence type="ECO:0000313" key="6">
    <source>
        <dbReference type="Proteomes" id="UP000248806"/>
    </source>
</evidence>
<dbReference type="Pfam" id="PF12833">
    <property type="entry name" value="HTH_18"/>
    <property type="match status" value="1"/>
</dbReference>
<dbReference type="InterPro" id="IPR009057">
    <property type="entry name" value="Homeodomain-like_sf"/>
</dbReference>
<sequence>MVEFCTLEDVRRALDIRTTQQDDWIASLITQARDTIDRYVGYSFQDFPDDVRWLSGRGRDILITGSIRQIKQFKAVQLLTETDFSITEIALSLGYTNSSTFSRAFQRSPGVSPSSYRRSH</sequence>
<keyword evidence="2" id="KW-0238">DNA-binding</keyword>
<dbReference type="RefSeq" id="WP_111326852.1">
    <property type="nucleotide sequence ID" value="NZ_BIFX01000001.1"/>
</dbReference>
<dbReference type="InterPro" id="IPR018060">
    <property type="entry name" value="HTH_AraC"/>
</dbReference>
<evidence type="ECO:0000259" key="4">
    <source>
        <dbReference type="PROSITE" id="PS01124"/>
    </source>
</evidence>
<feature type="domain" description="HTH araC/xylS-type" evidence="4">
    <location>
        <begin position="67"/>
        <end position="119"/>
    </location>
</feature>
<gene>
    <name evidence="5" type="ORF">EI42_06372</name>
</gene>
<dbReference type="GO" id="GO:0043565">
    <property type="term" value="F:sequence-specific DNA binding"/>
    <property type="evidence" value="ECO:0007669"/>
    <property type="project" value="InterPro"/>
</dbReference>
<dbReference type="OrthoDB" id="9813413at2"/>
<evidence type="ECO:0000256" key="2">
    <source>
        <dbReference type="ARBA" id="ARBA00023125"/>
    </source>
</evidence>
<reference evidence="5 6" key="1">
    <citation type="submission" date="2018-06" db="EMBL/GenBank/DDBJ databases">
        <title>Genomic Encyclopedia of Archaeal and Bacterial Type Strains, Phase II (KMG-II): from individual species to whole genera.</title>
        <authorList>
            <person name="Goeker M."/>
        </authorList>
    </citation>
    <scope>NUCLEOTIDE SEQUENCE [LARGE SCALE GENOMIC DNA]</scope>
    <source>
        <strain evidence="5 6">ATCC BAA-1881</strain>
    </source>
</reference>
<dbReference type="InterPro" id="IPR020449">
    <property type="entry name" value="Tscrpt_reg_AraC-type_HTH"/>
</dbReference>
<keyword evidence="6" id="KW-1185">Reference proteome</keyword>
<evidence type="ECO:0000256" key="3">
    <source>
        <dbReference type="ARBA" id="ARBA00023163"/>
    </source>
</evidence>
<dbReference type="PRINTS" id="PR00032">
    <property type="entry name" value="HTHARAC"/>
</dbReference>
<protein>
    <submittedName>
        <fullName evidence="5">Gp6-like head-tail connector protein</fullName>
    </submittedName>
</protein>
<dbReference type="AlphaFoldDB" id="A0A326TZM7"/>
<dbReference type="PANTHER" id="PTHR43280:SF2">
    <property type="entry name" value="HTH-TYPE TRANSCRIPTIONAL REGULATOR EXSA"/>
    <property type="match status" value="1"/>
</dbReference>